<keyword evidence="3" id="KW-1185">Reference proteome</keyword>
<accession>A0A927B1J0</accession>
<organism evidence="2 3">
    <name type="scientific">Spirosoma validum</name>
    <dbReference type="NCBI Taxonomy" id="2771355"/>
    <lineage>
        <taxon>Bacteria</taxon>
        <taxon>Pseudomonadati</taxon>
        <taxon>Bacteroidota</taxon>
        <taxon>Cytophagia</taxon>
        <taxon>Cytophagales</taxon>
        <taxon>Cytophagaceae</taxon>
        <taxon>Spirosoma</taxon>
    </lineage>
</organism>
<gene>
    <name evidence="2" type="ORF">IC230_12005</name>
</gene>
<reference evidence="2" key="1">
    <citation type="submission" date="2020-09" db="EMBL/GenBank/DDBJ databases">
        <authorList>
            <person name="Kim M.K."/>
        </authorList>
    </citation>
    <scope>NUCLEOTIDE SEQUENCE</scope>
    <source>
        <strain evidence="2">BT704</strain>
    </source>
</reference>
<name>A0A927B1J0_9BACT</name>
<feature type="region of interest" description="Disordered" evidence="1">
    <location>
        <begin position="78"/>
        <end position="117"/>
    </location>
</feature>
<dbReference type="RefSeq" id="WP_191039211.1">
    <property type="nucleotide sequence ID" value="NZ_JACXAA010000003.1"/>
</dbReference>
<evidence type="ECO:0000313" key="3">
    <source>
        <dbReference type="Proteomes" id="UP000653797"/>
    </source>
</evidence>
<evidence type="ECO:0000256" key="1">
    <source>
        <dbReference type="SAM" id="MobiDB-lite"/>
    </source>
</evidence>
<dbReference type="Proteomes" id="UP000653797">
    <property type="component" value="Unassembled WGS sequence"/>
</dbReference>
<dbReference type="AlphaFoldDB" id="A0A927B1J0"/>
<proteinExistence type="predicted"/>
<sequence length="117" mass="13436">MDNTNSLLYFASQCYKQVQLSVEKGTDSYTYGEFSRQFQELLEASGDAEYTKNMTILLVEEAARLKQNTDYLRQELAFEAKSSSTGNRSKAGKYEETAFETNHQPDLQNRRIGRNAR</sequence>
<dbReference type="EMBL" id="JACXAA010000003">
    <property type="protein sequence ID" value="MBD2753618.1"/>
    <property type="molecule type" value="Genomic_DNA"/>
</dbReference>
<comment type="caution">
    <text evidence="2">The sequence shown here is derived from an EMBL/GenBank/DDBJ whole genome shotgun (WGS) entry which is preliminary data.</text>
</comment>
<evidence type="ECO:0000313" key="2">
    <source>
        <dbReference type="EMBL" id="MBD2753618.1"/>
    </source>
</evidence>
<protein>
    <submittedName>
        <fullName evidence="2">Uncharacterized protein</fullName>
    </submittedName>
</protein>